<dbReference type="OMA" id="PFWYWPH"/>
<feature type="region of interest" description="Disordered" evidence="1">
    <location>
        <begin position="396"/>
        <end position="440"/>
    </location>
</feature>
<protein>
    <recommendedName>
        <fullName evidence="2">F-box domain-containing protein</fullName>
    </recommendedName>
</protein>
<accession>M5G0W6</accession>
<evidence type="ECO:0000313" key="4">
    <source>
        <dbReference type="Proteomes" id="UP000030653"/>
    </source>
</evidence>
<dbReference type="Proteomes" id="UP000030653">
    <property type="component" value="Unassembled WGS sequence"/>
</dbReference>
<feature type="compositionally biased region" description="Polar residues" evidence="1">
    <location>
        <begin position="396"/>
        <end position="407"/>
    </location>
</feature>
<dbReference type="RefSeq" id="XP_040630785.1">
    <property type="nucleotide sequence ID" value="XM_040769950.1"/>
</dbReference>
<dbReference type="HOGENOM" id="CLU_019366_1_0_1"/>
<dbReference type="EMBL" id="JH795859">
    <property type="protein sequence ID" value="EJU03891.1"/>
    <property type="molecule type" value="Genomic_DNA"/>
</dbReference>
<name>M5G0W6_DACPD</name>
<reference evidence="3 4" key="1">
    <citation type="journal article" date="2012" name="Science">
        <title>The Paleozoic origin of enzymatic lignin decomposition reconstructed from 31 fungal genomes.</title>
        <authorList>
            <person name="Floudas D."/>
            <person name="Binder M."/>
            <person name="Riley R."/>
            <person name="Barry K."/>
            <person name="Blanchette R.A."/>
            <person name="Henrissat B."/>
            <person name="Martinez A.T."/>
            <person name="Otillar R."/>
            <person name="Spatafora J.W."/>
            <person name="Yadav J.S."/>
            <person name="Aerts A."/>
            <person name="Benoit I."/>
            <person name="Boyd A."/>
            <person name="Carlson A."/>
            <person name="Copeland A."/>
            <person name="Coutinho P.M."/>
            <person name="de Vries R.P."/>
            <person name="Ferreira P."/>
            <person name="Findley K."/>
            <person name="Foster B."/>
            <person name="Gaskell J."/>
            <person name="Glotzer D."/>
            <person name="Gorecki P."/>
            <person name="Heitman J."/>
            <person name="Hesse C."/>
            <person name="Hori C."/>
            <person name="Igarashi K."/>
            <person name="Jurgens J.A."/>
            <person name="Kallen N."/>
            <person name="Kersten P."/>
            <person name="Kohler A."/>
            <person name="Kuees U."/>
            <person name="Kumar T.K.A."/>
            <person name="Kuo A."/>
            <person name="LaButti K."/>
            <person name="Larrondo L.F."/>
            <person name="Lindquist E."/>
            <person name="Ling A."/>
            <person name="Lombard V."/>
            <person name="Lucas S."/>
            <person name="Lundell T."/>
            <person name="Martin R."/>
            <person name="McLaughlin D.J."/>
            <person name="Morgenstern I."/>
            <person name="Morin E."/>
            <person name="Murat C."/>
            <person name="Nagy L.G."/>
            <person name="Nolan M."/>
            <person name="Ohm R.A."/>
            <person name="Patyshakuliyeva A."/>
            <person name="Rokas A."/>
            <person name="Ruiz-Duenas F.J."/>
            <person name="Sabat G."/>
            <person name="Salamov A."/>
            <person name="Samejima M."/>
            <person name="Schmutz J."/>
            <person name="Slot J.C."/>
            <person name="St John F."/>
            <person name="Stenlid J."/>
            <person name="Sun H."/>
            <person name="Sun S."/>
            <person name="Syed K."/>
            <person name="Tsang A."/>
            <person name="Wiebenga A."/>
            <person name="Young D."/>
            <person name="Pisabarro A."/>
            <person name="Eastwood D.C."/>
            <person name="Martin F."/>
            <person name="Cullen D."/>
            <person name="Grigoriev I.V."/>
            <person name="Hibbett D.S."/>
        </authorList>
    </citation>
    <scope>NUCLEOTIDE SEQUENCE [LARGE SCALE GENOMIC DNA]</scope>
    <source>
        <strain evidence="3 4">DJM-731 SS1</strain>
    </source>
</reference>
<evidence type="ECO:0000259" key="2">
    <source>
        <dbReference type="PROSITE" id="PS50181"/>
    </source>
</evidence>
<organism evidence="3 4">
    <name type="scientific">Dacryopinax primogenitus (strain DJM 731)</name>
    <name type="common">Brown rot fungus</name>
    <dbReference type="NCBI Taxonomy" id="1858805"/>
    <lineage>
        <taxon>Eukaryota</taxon>
        <taxon>Fungi</taxon>
        <taxon>Dikarya</taxon>
        <taxon>Basidiomycota</taxon>
        <taxon>Agaricomycotina</taxon>
        <taxon>Dacrymycetes</taxon>
        <taxon>Dacrymycetales</taxon>
        <taxon>Dacrymycetaceae</taxon>
        <taxon>Dacryopinax</taxon>
    </lineage>
</organism>
<dbReference type="GeneID" id="63685012"/>
<evidence type="ECO:0000313" key="3">
    <source>
        <dbReference type="EMBL" id="EJU03891.1"/>
    </source>
</evidence>
<dbReference type="AlphaFoldDB" id="M5G0W6"/>
<sequence length="621" mass="69807">MARSSISPGRAVTLESLPPEITQRCLSLCDPVDVAAFAQTSHANRDFVYSAFDQVLWRELFLALFDDPRVTDPPTAALWSRFSKLDLWQKQLCERICARQVLRGLKRKLIASVARAGGRTDDPTSIDVDSADFTGVLKGEKEFSEALRVLVHVFDTARGNVDPKTLPVGMVSSEEDWDSKNVDFVRSTLDHPLLRKLVWDHTPEEAKQASAKLHVHFGLTDWDLTTIAERGKARERVYRLANYHERNRWGPYTGDFTRTPNWEHLEAMMLVVGRNVNERVDDWRLQDGDAPLMGLHAARNYTMPSIEPKAPALEIGDWAGVTGKWYRVVCFMDYRDLWGYNYGDFLAFNPSFMEQYSEAVRVMSFNLKVDSVGVPPKDIGIRGANVQTPPAIHALTRSNHMQDSYFPSAQREDEDENEDSENEEWGKRKEERPDEDEHDRRAHEEIANVYRSAELGKLSPLSAKIIAAKATSTTTSPTSSGSHRSAFSTLFTGSPSSSTSASPESSHLSPAPARMSKRPSLSEQYPTIYFSGSVRSSDAWHPTSHVHGRVEMGEDGTVFWKLTSNYDGQDRWVSEGVQIGGMKSRMGVLGIWSDAFHEHEGPAGPFWFWKAANSDPPPRGR</sequence>
<feature type="domain" description="F-box" evidence="2">
    <location>
        <begin position="11"/>
        <end position="60"/>
    </location>
</feature>
<feature type="region of interest" description="Disordered" evidence="1">
    <location>
        <begin position="471"/>
        <end position="520"/>
    </location>
</feature>
<dbReference type="PROSITE" id="PS50181">
    <property type="entry name" value="FBOX"/>
    <property type="match status" value="1"/>
</dbReference>
<keyword evidence="4" id="KW-1185">Reference proteome</keyword>
<dbReference type="SUPFAM" id="SSF81383">
    <property type="entry name" value="F-box domain"/>
    <property type="match status" value="1"/>
</dbReference>
<dbReference type="InterPro" id="IPR001810">
    <property type="entry name" value="F-box_dom"/>
</dbReference>
<dbReference type="InterPro" id="IPR036047">
    <property type="entry name" value="F-box-like_dom_sf"/>
</dbReference>
<dbReference type="STRING" id="1858805.M5G0W6"/>
<feature type="compositionally biased region" description="Low complexity" evidence="1">
    <location>
        <begin position="494"/>
        <end position="513"/>
    </location>
</feature>
<feature type="compositionally biased region" description="Acidic residues" evidence="1">
    <location>
        <begin position="412"/>
        <end position="423"/>
    </location>
</feature>
<gene>
    <name evidence="3" type="ORF">DACRYDRAFT_115193</name>
</gene>
<proteinExistence type="predicted"/>
<dbReference type="OrthoDB" id="3226064at2759"/>
<feature type="compositionally biased region" description="Low complexity" evidence="1">
    <location>
        <begin position="471"/>
        <end position="486"/>
    </location>
</feature>
<evidence type="ECO:0000256" key="1">
    <source>
        <dbReference type="SAM" id="MobiDB-lite"/>
    </source>
</evidence>